<keyword evidence="1" id="KW-0378">Hydrolase</keyword>
<name>A0A096VKK4_9CAUD</name>
<sequence>MKFRSGLEEKVADLLQGLGVTYEYESTKVPYILQCNYTPDFLLPNGVYLETKGQLTEEDRRKMKAVKNANPELDIRFVFQAPYNKIYKGSKTTYAAWAEKHGFKWCAFHSIPVEWLT</sequence>
<gene>
    <name evidence="1" type="ORF">S-CBP3_0030</name>
</gene>
<dbReference type="InterPro" id="IPR008029">
    <property type="entry name" value="Phage_T7_Gp3_endoDNaseI"/>
</dbReference>
<dbReference type="SUPFAM" id="SSF52980">
    <property type="entry name" value="Restriction endonuclease-like"/>
    <property type="match status" value="1"/>
</dbReference>
<evidence type="ECO:0000313" key="2">
    <source>
        <dbReference type="Proteomes" id="UP000030044"/>
    </source>
</evidence>
<dbReference type="KEGG" id="vg:22112374"/>
<dbReference type="InterPro" id="IPR011335">
    <property type="entry name" value="Restrct_endonuc-II-like"/>
</dbReference>
<dbReference type="GO" id="GO:0008833">
    <property type="term" value="F:deoxyribonuclease IV (phage-T4-induced) activity"/>
    <property type="evidence" value="ECO:0007669"/>
    <property type="project" value="InterPro"/>
</dbReference>
<evidence type="ECO:0000313" key="1">
    <source>
        <dbReference type="EMBL" id="AGK86586.1"/>
    </source>
</evidence>
<dbReference type="GO" id="GO:0015074">
    <property type="term" value="P:DNA integration"/>
    <property type="evidence" value="ECO:0007669"/>
    <property type="project" value="InterPro"/>
</dbReference>
<dbReference type="GO" id="GO:0016032">
    <property type="term" value="P:viral process"/>
    <property type="evidence" value="ECO:0007669"/>
    <property type="project" value="InterPro"/>
</dbReference>
<protein>
    <submittedName>
        <fullName evidence="1">Endonuclease</fullName>
    </submittedName>
</protein>
<dbReference type="Proteomes" id="UP000030044">
    <property type="component" value="Segment"/>
</dbReference>
<dbReference type="OrthoDB" id="17050at10239"/>
<dbReference type="Pfam" id="PF05367">
    <property type="entry name" value="Phage_endo_I"/>
    <property type="match status" value="1"/>
</dbReference>
<dbReference type="EMBL" id="KC310803">
    <property type="protein sequence ID" value="AGK86586.1"/>
    <property type="molecule type" value="Genomic_DNA"/>
</dbReference>
<organism evidence="1 2">
    <name type="scientific">Synechococcus phage S-CBP3</name>
    <dbReference type="NCBI Taxonomy" id="756276"/>
    <lineage>
        <taxon>Viruses</taxon>
        <taxon>Duplodnaviria</taxon>
        <taxon>Heunggongvirae</taxon>
        <taxon>Uroviricota</taxon>
        <taxon>Caudoviricetes</taxon>
        <taxon>Autographivirales</taxon>
        <taxon>Lirvirus</taxon>
        <taxon>Lirvirus SCBP3</taxon>
    </lineage>
</organism>
<accession>A0A096VKK4</accession>
<reference evidence="1 2" key="2">
    <citation type="journal article" date="2015" name="PLoS ONE">
        <title>Comparative Genomic and Phylogenomic Analyses Reveal a Conserved Core Genome Shared by Estuarine and Oceanic Cyanopodoviruses.</title>
        <authorList>
            <person name="Huang S."/>
            <person name="Zhang S."/>
            <person name="Jiao N."/>
            <person name="Chen F."/>
        </authorList>
    </citation>
    <scope>NUCLEOTIDE SEQUENCE [LARGE SCALE GENOMIC DNA]</scope>
</reference>
<keyword evidence="2" id="KW-1185">Reference proteome</keyword>
<proteinExistence type="predicted"/>
<keyword evidence="1" id="KW-0255">Endonuclease</keyword>
<reference evidence="2" key="1">
    <citation type="submission" date="2012-12" db="EMBL/GenBank/DDBJ databases">
        <title>Genomics of marine cyanopodoviruses.</title>
        <authorList>
            <person name="Huang S."/>
            <person name="Chen F."/>
        </authorList>
    </citation>
    <scope>NUCLEOTIDE SEQUENCE [LARGE SCALE GENOMIC DNA]</scope>
</reference>
<dbReference type="Gene3D" id="3.40.91.30">
    <property type="match status" value="1"/>
</dbReference>
<dbReference type="CDD" id="cd22324">
    <property type="entry name" value="Endonuclease_I"/>
    <property type="match status" value="1"/>
</dbReference>
<keyword evidence="1" id="KW-0540">Nuclease</keyword>